<dbReference type="InterPro" id="IPR051198">
    <property type="entry name" value="BchE-like"/>
</dbReference>
<feature type="domain" description="B12-binding" evidence="6">
    <location>
        <begin position="3"/>
        <end position="136"/>
    </location>
</feature>
<organism evidence="8 9">
    <name type="scientific">Candidatus Magasanikbacteria bacterium GW2011_GWC2_37_14</name>
    <dbReference type="NCBI Taxonomy" id="1619046"/>
    <lineage>
        <taxon>Bacteria</taxon>
        <taxon>Candidatus Magasanikiibacteriota</taxon>
    </lineage>
</organism>
<dbReference type="SUPFAM" id="SSF102114">
    <property type="entry name" value="Radical SAM enzymes"/>
    <property type="match status" value="1"/>
</dbReference>
<proteinExistence type="predicted"/>
<dbReference type="GO" id="GO:0031419">
    <property type="term" value="F:cobalamin binding"/>
    <property type="evidence" value="ECO:0007669"/>
    <property type="project" value="InterPro"/>
</dbReference>
<name>A0A0G0GD35_9BACT</name>
<evidence type="ECO:0000256" key="1">
    <source>
        <dbReference type="ARBA" id="ARBA00001966"/>
    </source>
</evidence>
<dbReference type="GO" id="GO:0051539">
    <property type="term" value="F:4 iron, 4 sulfur cluster binding"/>
    <property type="evidence" value="ECO:0007669"/>
    <property type="project" value="UniProtKB-KW"/>
</dbReference>
<evidence type="ECO:0000256" key="3">
    <source>
        <dbReference type="ARBA" id="ARBA00022723"/>
    </source>
</evidence>
<dbReference type="PANTHER" id="PTHR43409">
    <property type="entry name" value="ANAEROBIC MAGNESIUM-PROTOPORPHYRIN IX MONOMETHYL ESTER CYCLASE-RELATED"/>
    <property type="match status" value="1"/>
</dbReference>
<evidence type="ECO:0000313" key="8">
    <source>
        <dbReference type="EMBL" id="KKQ27902.1"/>
    </source>
</evidence>
<feature type="domain" description="Radical SAM core" evidence="7">
    <location>
        <begin position="181"/>
        <end position="405"/>
    </location>
</feature>
<dbReference type="Proteomes" id="UP000034849">
    <property type="component" value="Unassembled WGS sequence"/>
</dbReference>
<dbReference type="InterPro" id="IPR007197">
    <property type="entry name" value="rSAM"/>
</dbReference>
<dbReference type="InterPro" id="IPR034466">
    <property type="entry name" value="Methyltransferase_Class_B"/>
</dbReference>
<dbReference type="InterPro" id="IPR006158">
    <property type="entry name" value="Cobalamin-bd"/>
</dbReference>
<reference evidence="8 9" key="1">
    <citation type="journal article" date="2015" name="Nature">
        <title>rRNA introns, odd ribosomes, and small enigmatic genomes across a large radiation of phyla.</title>
        <authorList>
            <person name="Brown C.T."/>
            <person name="Hug L.A."/>
            <person name="Thomas B.C."/>
            <person name="Sharon I."/>
            <person name="Castelle C.J."/>
            <person name="Singh A."/>
            <person name="Wilkins M.J."/>
            <person name="Williams K.H."/>
            <person name="Banfield J.F."/>
        </authorList>
    </citation>
    <scope>NUCLEOTIDE SEQUENCE [LARGE SCALE GENOMIC DNA]</scope>
</reference>
<keyword evidence="4" id="KW-0408">Iron</keyword>
<comment type="cofactor">
    <cofactor evidence="1">
        <name>[4Fe-4S] cluster</name>
        <dbReference type="ChEBI" id="CHEBI:49883"/>
    </cofactor>
</comment>
<evidence type="ECO:0000256" key="2">
    <source>
        <dbReference type="ARBA" id="ARBA00022691"/>
    </source>
</evidence>
<comment type="caution">
    <text evidence="8">The sequence shown here is derived from an EMBL/GenBank/DDBJ whole genome shotgun (WGS) entry which is preliminary data.</text>
</comment>
<dbReference type="InterPro" id="IPR058240">
    <property type="entry name" value="rSAM_sf"/>
</dbReference>
<dbReference type="InterPro" id="IPR023404">
    <property type="entry name" value="rSAM_horseshoe"/>
</dbReference>
<accession>A0A0G0GD35</accession>
<evidence type="ECO:0000259" key="7">
    <source>
        <dbReference type="PROSITE" id="PS51918"/>
    </source>
</evidence>
<evidence type="ECO:0000256" key="4">
    <source>
        <dbReference type="ARBA" id="ARBA00023004"/>
    </source>
</evidence>
<keyword evidence="3" id="KW-0479">Metal-binding</keyword>
<dbReference type="SFLD" id="SFLDS00029">
    <property type="entry name" value="Radical_SAM"/>
    <property type="match status" value="1"/>
</dbReference>
<dbReference type="STRING" id="1619046.US42_C0004G0041"/>
<dbReference type="SMART" id="SM00729">
    <property type="entry name" value="Elp3"/>
    <property type="match status" value="1"/>
</dbReference>
<dbReference type="SFLD" id="SFLDG01123">
    <property type="entry name" value="methyltransferase_(Class_B)"/>
    <property type="match status" value="1"/>
</dbReference>
<dbReference type="EMBL" id="LBSX01000004">
    <property type="protein sequence ID" value="KKQ27902.1"/>
    <property type="molecule type" value="Genomic_DNA"/>
</dbReference>
<dbReference type="GO" id="GO:0046872">
    <property type="term" value="F:metal ion binding"/>
    <property type="evidence" value="ECO:0007669"/>
    <property type="project" value="UniProtKB-KW"/>
</dbReference>
<keyword evidence="5" id="KW-0411">Iron-sulfur</keyword>
<gene>
    <name evidence="8" type="ORF">US42_C0004G0041</name>
</gene>
<dbReference type="GO" id="GO:0003824">
    <property type="term" value="F:catalytic activity"/>
    <property type="evidence" value="ECO:0007669"/>
    <property type="project" value="InterPro"/>
</dbReference>
<dbReference type="SFLD" id="SFLDG01082">
    <property type="entry name" value="B12-binding_domain_containing"/>
    <property type="match status" value="1"/>
</dbReference>
<dbReference type="InterPro" id="IPR006638">
    <property type="entry name" value="Elp3/MiaA/NifB-like_rSAM"/>
</dbReference>
<dbReference type="CDD" id="cd01335">
    <property type="entry name" value="Radical_SAM"/>
    <property type="match status" value="1"/>
</dbReference>
<dbReference type="PROSITE" id="PS51918">
    <property type="entry name" value="RADICAL_SAM"/>
    <property type="match status" value="1"/>
</dbReference>
<dbReference type="Gene3D" id="3.40.50.280">
    <property type="entry name" value="Cobalamin-binding domain"/>
    <property type="match status" value="1"/>
</dbReference>
<dbReference type="Gene3D" id="3.80.30.20">
    <property type="entry name" value="tm_1862 like domain"/>
    <property type="match status" value="1"/>
</dbReference>
<evidence type="ECO:0000313" key="9">
    <source>
        <dbReference type="Proteomes" id="UP000034849"/>
    </source>
</evidence>
<dbReference type="PROSITE" id="PS51332">
    <property type="entry name" value="B12_BINDING"/>
    <property type="match status" value="1"/>
</dbReference>
<dbReference type="PANTHER" id="PTHR43409:SF16">
    <property type="entry name" value="SLR0320 PROTEIN"/>
    <property type="match status" value="1"/>
</dbReference>
<keyword evidence="2" id="KW-0949">S-adenosyl-L-methionine</keyword>
<dbReference type="GO" id="GO:0005829">
    <property type="term" value="C:cytosol"/>
    <property type="evidence" value="ECO:0007669"/>
    <property type="project" value="TreeGrafter"/>
</dbReference>
<dbReference type="AlphaFoldDB" id="A0A0G0GD35"/>
<protein>
    <submittedName>
        <fullName evidence="8">Putative Fe-S oxidoreductase</fullName>
    </submittedName>
</protein>
<evidence type="ECO:0000259" key="6">
    <source>
        <dbReference type="PROSITE" id="PS51332"/>
    </source>
</evidence>
<sequence>MNICLIQPKTVGYDNFPPLGLGYIGTVAKVAGHSVKIIDLEIEQKKYADLIVEIKQHNPKLVGITSTIRSKKEALKIAELLKDYNVVFGGPQSTSEPEEYLKRKTVEQIKTFVLKGESEKTFLKLLDYLDEKISLEQVTNLVYKKGEEVITSEAEPIIKDLDTIPIVDRSIFNLPRYNSKFFLKKATNIITSRGCPFRCSFCFHDFHGKIYRRRSAKNVIAEIEYLYNTFNYRAFIIYDDNFTVDKQRLIDICNLILEKKLKILWRCLSRVNVLDEYLMRLMKKAGCQEIAFGIESSSPETLLRINKMIKPEESAKAMSLCRKVGIVSKAYMMIGFPWETKKMIEDTIDFACQILPYDAQFSVLTPLPNTEIYDQTINMGYEIDRDFDFTRFDPCFETENFTKEEIVTLQRKAVKKFNKAKLIYTIKHPYSHFAFYVAREYAQETFYKLKKLFSSLKNQLFARA</sequence>
<dbReference type="Pfam" id="PF02310">
    <property type="entry name" value="B12-binding"/>
    <property type="match status" value="1"/>
</dbReference>
<evidence type="ECO:0000256" key="5">
    <source>
        <dbReference type="ARBA" id="ARBA00023014"/>
    </source>
</evidence>
<dbReference type="Pfam" id="PF04055">
    <property type="entry name" value="Radical_SAM"/>
    <property type="match status" value="1"/>
</dbReference>
<dbReference type="CDD" id="cd02068">
    <property type="entry name" value="radical_SAM_B12_BD"/>
    <property type="match status" value="1"/>
</dbReference>